<dbReference type="InterPro" id="IPR016035">
    <property type="entry name" value="Acyl_Trfase/lysoPLipase"/>
</dbReference>
<dbReference type="Gene3D" id="1.25.40.20">
    <property type="entry name" value="Ankyrin repeat-containing domain"/>
    <property type="match status" value="1"/>
</dbReference>
<keyword evidence="4" id="KW-0040">ANK repeat</keyword>
<keyword evidence="5 7" id="KW-0443">Lipid metabolism</keyword>
<dbReference type="Pfam" id="PF01734">
    <property type="entry name" value="Patatin"/>
    <property type="match status" value="1"/>
</dbReference>
<comment type="catalytic activity">
    <reaction evidence="6">
        <text>a 1,2-diacyl-sn-glycero-3-phosphocholine + H2O = a 1-acyl-sn-glycero-3-phosphocholine + a fatty acid + H(+)</text>
        <dbReference type="Rhea" id="RHEA:15801"/>
        <dbReference type="ChEBI" id="CHEBI:15377"/>
        <dbReference type="ChEBI" id="CHEBI:15378"/>
        <dbReference type="ChEBI" id="CHEBI:28868"/>
        <dbReference type="ChEBI" id="CHEBI:57643"/>
        <dbReference type="ChEBI" id="CHEBI:58168"/>
        <dbReference type="EC" id="3.1.1.4"/>
    </reaction>
    <physiologicalReaction direction="left-to-right" evidence="6">
        <dbReference type="Rhea" id="RHEA:15802"/>
    </physiologicalReaction>
</comment>
<dbReference type="InterPro" id="IPR047148">
    <property type="entry name" value="PLPL9"/>
</dbReference>
<keyword evidence="3 7" id="KW-0378">Hydrolase</keyword>
<feature type="short sequence motif" description="GXGXXG" evidence="7">
    <location>
        <begin position="171"/>
        <end position="176"/>
    </location>
</feature>
<feature type="short sequence motif" description="DGA/G" evidence="7">
    <location>
        <begin position="341"/>
        <end position="343"/>
    </location>
</feature>
<evidence type="ECO:0000256" key="4">
    <source>
        <dbReference type="ARBA" id="ARBA00023043"/>
    </source>
</evidence>
<dbReference type="SUPFAM" id="SSF52151">
    <property type="entry name" value="FabD/lysophospholipase-like"/>
    <property type="match status" value="1"/>
</dbReference>
<dbReference type="GO" id="GO:0047499">
    <property type="term" value="F:calcium-independent phospholipase A2 activity"/>
    <property type="evidence" value="ECO:0007669"/>
    <property type="project" value="InterPro"/>
</dbReference>
<evidence type="ECO:0000313" key="9">
    <source>
        <dbReference type="EMBL" id="CAL4062353.1"/>
    </source>
</evidence>
<dbReference type="GO" id="GO:2000304">
    <property type="term" value="P:positive regulation of ceramide biosynthetic process"/>
    <property type="evidence" value="ECO:0007669"/>
    <property type="project" value="TreeGrafter"/>
</dbReference>
<feature type="non-terminal residue" evidence="9">
    <location>
        <position position="496"/>
    </location>
</feature>
<dbReference type="GO" id="GO:0016042">
    <property type="term" value="P:lipid catabolic process"/>
    <property type="evidence" value="ECO:0007669"/>
    <property type="project" value="UniProtKB-UniRule"/>
</dbReference>
<comment type="caution">
    <text evidence="9">The sequence shown here is derived from an EMBL/GenBank/DDBJ whole genome shotgun (WGS) entry which is preliminary data.</text>
</comment>
<sequence length="496" mass="54742">VRNFFRKNMYQRMVQDDDLPAVTHLLSKGADVNDPDNDGNTPLHKASGQSVLQALLAFGGNTHLINTKNENPRHIVATSSFDDKDEMLYILHAVGAPRCKTHLGSCTEGCAPDGNNNGKHPCVQCISRDRHSFDDVLENVMLEALDPNRKPPALCMNPAPSTGGRILCMDGGGMKGLVLIQILMAIQEASGGRPILDLFDWIAGTSTGGILALTLASGKTPRYTQGLCFRLKDAIFPGDKMARPYDEKPLEDILKKELGAKTVMTDIKGIKVFVTATMIDRSPADLHLFRNYESPEQLAKTKPDTKFNFEIKPPNEQLAWKAGRATGAAPYFYKALDQFVDGALVANNPTLDVLTEIEEYRTILRTLDQCSDCPKPGVVVSLGTGRSPVTQKEVTDFEPDGIWNYLLSTQIVASVGLVQLLVEQACMSDNRTVDRARAVCSMSDIPYFRLSPQLSQDVELDEKDDEILVKMMWETMVYIKEKKDAIQKLANLLTHG</sequence>
<dbReference type="PANTHER" id="PTHR24139:SF34">
    <property type="entry name" value="85_88 KDA CALCIUM-INDEPENDENT PHOSPHOLIPASE A2"/>
    <property type="match status" value="1"/>
</dbReference>
<gene>
    <name evidence="9" type="ORF">MNOR_LOCUS2652</name>
</gene>
<name>A0AAV2PNI6_MEGNR</name>
<organism evidence="9 10">
    <name type="scientific">Meganyctiphanes norvegica</name>
    <name type="common">Northern krill</name>
    <name type="synonym">Thysanopoda norvegica</name>
    <dbReference type="NCBI Taxonomy" id="48144"/>
    <lineage>
        <taxon>Eukaryota</taxon>
        <taxon>Metazoa</taxon>
        <taxon>Ecdysozoa</taxon>
        <taxon>Arthropoda</taxon>
        <taxon>Crustacea</taxon>
        <taxon>Multicrustacea</taxon>
        <taxon>Malacostraca</taxon>
        <taxon>Eumalacostraca</taxon>
        <taxon>Eucarida</taxon>
        <taxon>Euphausiacea</taxon>
        <taxon>Euphausiidae</taxon>
        <taxon>Meganyctiphanes</taxon>
    </lineage>
</organism>
<dbReference type="Gene3D" id="3.40.1090.10">
    <property type="entry name" value="Cytosolic phospholipase A2 catalytic domain"/>
    <property type="match status" value="1"/>
</dbReference>
<keyword evidence="7" id="KW-0442">Lipid degradation</keyword>
<evidence type="ECO:0000256" key="7">
    <source>
        <dbReference type="PROSITE-ProRule" id="PRU01161"/>
    </source>
</evidence>
<evidence type="ECO:0000256" key="1">
    <source>
        <dbReference type="ARBA" id="ARBA00013278"/>
    </source>
</evidence>
<dbReference type="InterPro" id="IPR036770">
    <property type="entry name" value="Ankyrin_rpt-contain_sf"/>
</dbReference>
<feature type="domain" description="PNPLA" evidence="8">
    <location>
        <begin position="167"/>
        <end position="354"/>
    </location>
</feature>
<dbReference type="InterPro" id="IPR002110">
    <property type="entry name" value="Ankyrin_rpt"/>
</dbReference>
<dbReference type="GO" id="GO:0005739">
    <property type="term" value="C:mitochondrion"/>
    <property type="evidence" value="ECO:0007669"/>
    <property type="project" value="TreeGrafter"/>
</dbReference>
<proteinExistence type="predicted"/>
<dbReference type="Pfam" id="PF13637">
    <property type="entry name" value="Ank_4"/>
    <property type="match status" value="1"/>
</dbReference>
<dbReference type="EMBL" id="CAXKWB010000832">
    <property type="protein sequence ID" value="CAL4062353.1"/>
    <property type="molecule type" value="Genomic_DNA"/>
</dbReference>
<dbReference type="EC" id="3.1.1.4" evidence="1"/>
<dbReference type="InterPro" id="IPR002641">
    <property type="entry name" value="PNPLA_dom"/>
</dbReference>
<evidence type="ECO:0000256" key="6">
    <source>
        <dbReference type="ARBA" id="ARBA00023422"/>
    </source>
</evidence>
<evidence type="ECO:0000256" key="3">
    <source>
        <dbReference type="ARBA" id="ARBA00022801"/>
    </source>
</evidence>
<dbReference type="PANTHER" id="PTHR24139">
    <property type="entry name" value="CALCIUM-INDEPENDENT PHOSPHOLIPASE A2"/>
    <property type="match status" value="1"/>
</dbReference>
<feature type="short sequence motif" description="GXSXG" evidence="7">
    <location>
        <begin position="204"/>
        <end position="208"/>
    </location>
</feature>
<evidence type="ECO:0000256" key="5">
    <source>
        <dbReference type="ARBA" id="ARBA00023098"/>
    </source>
</evidence>
<feature type="active site" description="Nucleophile" evidence="7">
    <location>
        <position position="206"/>
    </location>
</feature>
<evidence type="ECO:0000259" key="8">
    <source>
        <dbReference type="PROSITE" id="PS51635"/>
    </source>
</evidence>
<dbReference type="GO" id="GO:0052816">
    <property type="term" value="F:long-chain fatty acyl-CoA hydrolase activity"/>
    <property type="evidence" value="ECO:0007669"/>
    <property type="project" value="TreeGrafter"/>
</dbReference>
<reference evidence="9 10" key="1">
    <citation type="submission" date="2024-05" db="EMBL/GenBank/DDBJ databases">
        <authorList>
            <person name="Wallberg A."/>
        </authorList>
    </citation>
    <scope>NUCLEOTIDE SEQUENCE [LARGE SCALE GENOMIC DNA]</scope>
</reference>
<keyword evidence="10" id="KW-1185">Reference proteome</keyword>
<dbReference type="AlphaFoldDB" id="A0AAV2PNI6"/>
<evidence type="ECO:0000313" key="10">
    <source>
        <dbReference type="Proteomes" id="UP001497623"/>
    </source>
</evidence>
<dbReference type="Proteomes" id="UP001497623">
    <property type="component" value="Unassembled WGS sequence"/>
</dbReference>
<accession>A0AAV2PNI6</accession>
<feature type="active site" description="Proton acceptor" evidence="7">
    <location>
        <position position="341"/>
    </location>
</feature>
<dbReference type="PROSITE" id="PS51635">
    <property type="entry name" value="PNPLA"/>
    <property type="match status" value="1"/>
</dbReference>
<evidence type="ECO:0000256" key="2">
    <source>
        <dbReference type="ARBA" id="ARBA00022737"/>
    </source>
</evidence>
<dbReference type="SUPFAM" id="SSF48403">
    <property type="entry name" value="Ankyrin repeat"/>
    <property type="match status" value="1"/>
</dbReference>
<protein>
    <recommendedName>
        <fullName evidence="1">phospholipase A2</fullName>
        <ecNumber evidence="1">3.1.1.4</ecNumber>
    </recommendedName>
</protein>
<keyword evidence="2" id="KW-0677">Repeat</keyword>
<feature type="non-terminal residue" evidence="9">
    <location>
        <position position="1"/>
    </location>
</feature>